<feature type="transmembrane region" description="Helical" evidence="8">
    <location>
        <begin position="141"/>
        <end position="163"/>
    </location>
</feature>
<keyword evidence="4 8" id="KW-1133">Transmembrane helix</keyword>
<proteinExistence type="predicted"/>
<dbReference type="Proteomes" id="UP000887574">
    <property type="component" value="Unplaced"/>
</dbReference>
<keyword evidence="5" id="KW-0406">Ion transport</keyword>
<name>A0A915D069_9BILA</name>
<evidence type="ECO:0000256" key="5">
    <source>
        <dbReference type="ARBA" id="ARBA00023065"/>
    </source>
</evidence>
<evidence type="ECO:0000256" key="1">
    <source>
        <dbReference type="ARBA" id="ARBA00004141"/>
    </source>
</evidence>
<dbReference type="InterPro" id="IPR003280">
    <property type="entry name" value="2pore_dom_K_chnl"/>
</dbReference>
<dbReference type="GO" id="GO:0030322">
    <property type="term" value="P:stabilization of membrane potential"/>
    <property type="evidence" value="ECO:0007669"/>
    <property type="project" value="TreeGrafter"/>
</dbReference>
<keyword evidence="9" id="KW-0732">Signal</keyword>
<feature type="transmembrane region" description="Helical" evidence="8">
    <location>
        <begin position="86"/>
        <end position="108"/>
    </location>
</feature>
<dbReference type="GO" id="GO:0005886">
    <property type="term" value="C:plasma membrane"/>
    <property type="evidence" value="ECO:0007669"/>
    <property type="project" value="TreeGrafter"/>
</dbReference>
<evidence type="ECO:0000256" key="6">
    <source>
        <dbReference type="ARBA" id="ARBA00023136"/>
    </source>
</evidence>
<dbReference type="GO" id="GO:0022841">
    <property type="term" value="F:potassium ion leak channel activity"/>
    <property type="evidence" value="ECO:0007669"/>
    <property type="project" value="TreeGrafter"/>
</dbReference>
<evidence type="ECO:0000313" key="12">
    <source>
        <dbReference type="WBParaSite" id="jg14145"/>
    </source>
</evidence>
<feature type="transmembrane region" description="Helical" evidence="8">
    <location>
        <begin position="115"/>
        <end position="135"/>
    </location>
</feature>
<keyword evidence="2" id="KW-0813">Transport</keyword>
<evidence type="ECO:0000259" key="10">
    <source>
        <dbReference type="Pfam" id="PF07885"/>
    </source>
</evidence>
<dbReference type="SUPFAM" id="SSF81324">
    <property type="entry name" value="Voltage-gated potassium channels"/>
    <property type="match status" value="1"/>
</dbReference>
<evidence type="ECO:0000256" key="3">
    <source>
        <dbReference type="ARBA" id="ARBA00022692"/>
    </source>
</evidence>
<dbReference type="Gene3D" id="1.10.287.70">
    <property type="match status" value="1"/>
</dbReference>
<keyword evidence="11" id="KW-1185">Reference proteome</keyword>
<dbReference type="GO" id="GO:0015271">
    <property type="term" value="F:outward rectifier potassium channel activity"/>
    <property type="evidence" value="ECO:0007669"/>
    <property type="project" value="TreeGrafter"/>
</dbReference>
<dbReference type="PANTHER" id="PTHR11003:SF152">
    <property type="entry name" value="TWIK FAMILY OF POTASSIUM CHANNELS PROTEIN 12"/>
    <property type="match status" value="1"/>
</dbReference>
<feature type="signal peptide" evidence="9">
    <location>
        <begin position="1"/>
        <end position="24"/>
    </location>
</feature>
<protein>
    <submittedName>
        <fullName evidence="12">Potassium channel domain-containing protein</fullName>
    </submittedName>
</protein>
<keyword evidence="6 8" id="KW-0472">Membrane</keyword>
<feature type="domain" description="Potassium channel" evidence="10">
    <location>
        <begin position="94"/>
        <end position="168"/>
    </location>
</feature>
<dbReference type="AlphaFoldDB" id="A0A915D069"/>
<accession>A0A915D069</accession>
<organism evidence="11 12">
    <name type="scientific">Ditylenchus dipsaci</name>
    <dbReference type="NCBI Taxonomy" id="166011"/>
    <lineage>
        <taxon>Eukaryota</taxon>
        <taxon>Metazoa</taxon>
        <taxon>Ecdysozoa</taxon>
        <taxon>Nematoda</taxon>
        <taxon>Chromadorea</taxon>
        <taxon>Rhabditida</taxon>
        <taxon>Tylenchina</taxon>
        <taxon>Tylenchomorpha</taxon>
        <taxon>Sphaerularioidea</taxon>
        <taxon>Anguinidae</taxon>
        <taxon>Anguininae</taxon>
        <taxon>Ditylenchus</taxon>
    </lineage>
</organism>
<feature type="chain" id="PRO_5038103223" evidence="9">
    <location>
        <begin position="25"/>
        <end position="237"/>
    </location>
</feature>
<dbReference type="Pfam" id="PF07885">
    <property type="entry name" value="Ion_trans_2"/>
    <property type="match status" value="1"/>
</dbReference>
<dbReference type="InterPro" id="IPR013099">
    <property type="entry name" value="K_chnl_dom"/>
</dbReference>
<evidence type="ECO:0000256" key="7">
    <source>
        <dbReference type="ARBA" id="ARBA00023303"/>
    </source>
</evidence>
<evidence type="ECO:0000256" key="2">
    <source>
        <dbReference type="ARBA" id="ARBA00022448"/>
    </source>
</evidence>
<reference evidence="12" key="1">
    <citation type="submission" date="2022-11" db="UniProtKB">
        <authorList>
            <consortium name="WormBaseParasite"/>
        </authorList>
    </citation>
    <scope>IDENTIFICATION</scope>
</reference>
<evidence type="ECO:0000256" key="4">
    <source>
        <dbReference type="ARBA" id="ARBA00022989"/>
    </source>
</evidence>
<sequence>MGSVFHSKIKVLITFLAIYSLTPSLLSNGGSNAAAIAKQKEAREADSTDLESGDQAKQKLAHELAELEPEKQNELNEKIQKKAGSFPIPMALGILILWILLSAGLFCIWETEWGYLTSVYFFFVSISTVGLGDIIPTKPDMMLVNFMLILVGLALLSMCINLIQEALERLIDQLIDEYIDEIEKIAAVVTNHEEFGDEATTPFEVGMTDFISLVQSVLMQQQSSTENEHLATAFINR</sequence>
<keyword evidence="7" id="KW-0407">Ion channel</keyword>
<keyword evidence="3 8" id="KW-0812">Transmembrane</keyword>
<comment type="subcellular location">
    <subcellularLocation>
        <location evidence="1">Membrane</location>
        <topology evidence="1">Multi-pass membrane protein</topology>
    </subcellularLocation>
</comment>
<evidence type="ECO:0000256" key="9">
    <source>
        <dbReference type="SAM" id="SignalP"/>
    </source>
</evidence>
<evidence type="ECO:0000313" key="11">
    <source>
        <dbReference type="Proteomes" id="UP000887574"/>
    </source>
</evidence>
<dbReference type="WBParaSite" id="jg14145">
    <property type="protein sequence ID" value="jg14145"/>
    <property type="gene ID" value="jg14145"/>
</dbReference>
<evidence type="ECO:0000256" key="8">
    <source>
        <dbReference type="SAM" id="Phobius"/>
    </source>
</evidence>
<dbReference type="PANTHER" id="PTHR11003">
    <property type="entry name" value="POTASSIUM CHANNEL, SUBFAMILY K"/>
    <property type="match status" value="1"/>
</dbReference>